<dbReference type="EMBL" id="JAUKTV010000006">
    <property type="protein sequence ID" value="KAK0736200.1"/>
    <property type="molecule type" value="Genomic_DNA"/>
</dbReference>
<sequence>MATEEFASPKNDHEWTHPALSPAPQSVIRHKQQTDSLPQVKAKRLFGPYRNSSGHKVATISLLPPVNPETQHPGPDTSKLQSRRCYITAEFRLQRPVAHELDPGQASEFKTKQLVTYYGVGDHNDAGMKLLVPFDEITQYVSAREREEWENRPEKADALDQMMEEEDKKLEERKSAADRAAENLFLQEAEAFEWVGRTVTRGMAKTIRYSVSGGGLS</sequence>
<evidence type="ECO:0000313" key="2">
    <source>
        <dbReference type="EMBL" id="KAK0736200.1"/>
    </source>
</evidence>
<organism evidence="2 3">
    <name type="scientific">Apiosordaria backusii</name>
    <dbReference type="NCBI Taxonomy" id="314023"/>
    <lineage>
        <taxon>Eukaryota</taxon>
        <taxon>Fungi</taxon>
        <taxon>Dikarya</taxon>
        <taxon>Ascomycota</taxon>
        <taxon>Pezizomycotina</taxon>
        <taxon>Sordariomycetes</taxon>
        <taxon>Sordariomycetidae</taxon>
        <taxon>Sordariales</taxon>
        <taxon>Lasiosphaeriaceae</taxon>
        <taxon>Apiosordaria</taxon>
    </lineage>
</organism>
<feature type="compositionally biased region" description="Basic and acidic residues" evidence="1">
    <location>
        <begin position="166"/>
        <end position="175"/>
    </location>
</feature>
<protein>
    <submittedName>
        <fullName evidence="2">Uncharacterized protein</fullName>
    </submittedName>
</protein>
<keyword evidence="3" id="KW-1185">Reference proteome</keyword>
<gene>
    <name evidence="2" type="ORF">B0T21DRAFT_348290</name>
</gene>
<dbReference type="Proteomes" id="UP001172159">
    <property type="component" value="Unassembled WGS sequence"/>
</dbReference>
<comment type="caution">
    <text evidence="2">The sequence shown here is derived from an EMBL/GenBank/DDBJ whole genome shotgun (WGS) entry which is preliminary data.</text>
</comment>
<feature type="region of interest" description="Disordered" evidence="1">
    <location>
        <begin position="1"/>
        <end position="23"/>
    </location>
</feature>
<name>A0AA40BL31_9PEZI</name>
<evidence type="ECO:0000256" key="1">
    <source>
        <dbReference type="SAM" id="MobiDB-lite"/>
    </source>
</evidence>
<feature type="compositionally biased region" description="Basic and acidic residues" evidence="1">
    <location>
        <begin position="148"/>
        <end position="158"/>
    </location>
</feature>
<reference evidence="2" key="1">
    <citation type="submission" date="2023-06" db="EMBL/GenBank/DDBJ databases">
        <title>Genome-scale phylogeny and comparative genomics of the fungal order Sordariales.</title>
        <authorList>
            <consortium name="Lawrence Berkeley National Laboratory"/>
            <person name="Hensen N."/>
            <person name="Bonometti L."/>
            <person name="Westerberg I."/>
            <person name="Brannstrom I.O."/>
            <person name="Guillou S."/>
            <person name="Cros-Aarteil S."/>
            <person name="Calhoun S."/>
            <person name="Haridas S."/>
            <person name="Kuo A."/>
            <person name="Mondo S."/>
            <person name="Pangilinan J."/>
            <person name="Riley R."/>
            <person name="Labutti K."/>
            <person name="Andreopoulos B."/>
            <person name="Lipzen A."/>
            <person name="Chen C."/>
            <person name="Yanf M."/>
            <person name="Daum C."/>
            <person name="Ng V."/>
            <person name="Clum A."/>
            <person name="Steindorff A."/>
            <person name="Ohm R."/>
            <person name="Martin F."/>
            <person name="Silar P."/>
            <person name="Natvig D."/>
            <person name="Lalanne C."/>
            <person name="Gautier V."/>
            <person name="Ament-Velasquez S.L."/>
            <person name="Kruys A."/>
            <person name="Hutchinson M.I."/>
            <person name="Powell A.J."/>
            <person name="Barry K."/>
            <person name="Miller A.N."/>
            <person name="Grigoriev I.V."/>
            <person name="Debuchy R."/>
            <person name="Gladieux P."/>
            <person name="Thoren M.H."/>
            <person name="Johannesson H."/>
        </authorList>
    </citation>
    <scope>NUCLEOTIDE SEQUENCE</scope>
    <source>
        <strain evidence="2">CBS 540.89</strain>
    </source>
</reference>
<evidence type="ECO:0000313" key="3">
    <source>
        <dbReference type="Proteomes" id="UP001172159"/>
    </source>
</evidence>
<dbReference type="AlphaFoldDB" id="A0AA40BL31"/>
<accession>A0AA40BL31</accession>
<proteinExistence type="predicted"/>
<feature type="region of interest" description="Disordered" evidence="1">
    <location>
        <begin position="148"/>
        <end position="175"/>
    </location>
</feature>